<evidence type="ECO:0008006" key="3">
    <source>
        <dbReference type="Google" id="ProtNLM"/>
    </source>
</evidence>
<dbReference type="KEGG" id="pman:OU5_3590"/>
<gene>
    <name evidence="1" type="ORF">OU5_3590</name>
</gene>
<proteinExistence type="predicted"/>
<dbReference type="AlphaFoldDB" id="A0A024ECM1"/>
<dbReference type="EMBL" id="CP005960">
    <property type="protein sequence ID" value="AHZ70669.1"/>
    <property type="molecule type" value="Genomic_DNA"/>
</dbReference>
<dbReference type="HOGENOM" id="CLU_035226_0_0_6"/>
<dbReference type="NCBIfam" id="TIGR02608">
    <property type="entry name" value="delta_60_rpt"/>
    <property type="match status" value="5"/>
</dbReference>
<organism evidence="1 2">
    <name type="scientific">Pseudomonas mandelii JR-1</name>
    <dbReference type="NCBI Taxonomy" id="1147786"/>
    <lineage>
        <taxon>Bacteria</taxon>
        <taxon>Pseudomonadati</taxon>
        <taxon>Pseudomonadota</taxon>
        <taxon>Gammaproteobacteria</taxon>
        <taxon>Pseudomonadales</taxon>
        <taxon>Pseudomonadaceae</taxon>
        <taxon>Pseudomonas</taxon>
    </lineage>
</organism>
<sequence>MNQLKPANSGSLDPTFNGSGVLDFPLSEVYGFPDAVLPLDDNKTLVAMRPTAFNVPVIVARLNEDGTLDRSFGTAQRGFVEVPFEDSDIYVFGLTPLANGGWLIVGQYISFSGGGLLIVRQFQDGRLDTSLNGDGKLFIPYDDLGSPQHSGVTLEVAGRHGEKTSAGRSRVSGNSGVSVVEQSDGKIVLVSSVINTSGKPKGIVLRRNSDGSPDLTFAGTGFAIVELPGVEHEWSGAEGVAVQADGQILVTGMYVKQDESMGAFVTCFNSLGQVDRTFNGGLAVTIPSPRWMMLSAITVRESDGRIVAVGNSRGKDVQNGVIVVLNKSGSYNLPFNNGRALFSELVPQGQDWARCALHANGSISVTGSTGQGFVSEEMAVVTARYLSDGSLDMTFNAGKGFAVFDGEKGFEHALDMALMADGRIVICGSLWGDGEPLPTFKGGWMLRYLA</sequence>
<evidence type="ECO:0000313" key="2">
    <source>
        <dbReference type="Proteomes" id="UP000026913"/>
    </source>
</evidence>
<dbReference type="Pfam" id="PF17164">
    <property type="entry name" value="DUF5122"/>
    <property type="match status" value="3"/>
</dbReference>
<dbReference type="RefSeq" id="WP_010465243.1">
    <property type="nucleotide sequence ID" value="NZ_CP005960.1"/>
</dbReference>
<name>A0A024ECM1_9PSED</name>
<protein>
    <recommendedName>
        <fullName evidence="3">Delta-60 repeat domain-containing protein</fullName>
    </recommendedName>
</protein>
<dbReference type="OrthoDB" id="9805017at2"/>
<dbReference type="Proteomes" id="UP000026913">
    <property type="component" value="Chromosome"/>
</dbReference>
<dbReference type="Gene3D" id="2.80.10.50">
    <property type="match status" value="3"/>
</dbReference>
<accession>A0A024ECM1</accession>
<dbReference type="InterPro" id="IPR011047">
    <property type="entry name" value="Quinoprotein_ADH-like_sf"/>
</dbReference>
<evidence type="ECO:0000313" key="1">
    <source>
        <dbReference type="EMBL" id="AHZ70669.1"/>
    </source>
</evidence>
<dbReference type="InterPro" id="IPR013431">
    <property type="entry name" value="Delta_60_rpt"/>
</dbReference>
<reference evidence="1 2" key="1">
    <citation type="journal article" date="2012" name="J. Bacteriol.">
        <title>Genome sequence of cold-adapted Pseudomonas mandelii strain JR-1.</title>
        <authorList>
            <person name="Jang S.H."/>
            <person name="Kim J."/>
            <person name="Kim J."/>
            <person name="Hong S."/>
            <person name="Lee C."/>
        </authorList>
    </citation>
    <scope>NUCLEOTIDE SEQUENCE [LARGE SCALE GENOMIC DNA]</scope>
    <source>
        <strain evidence="1 2">JR-1</strain>
    </source>
</reference>
<dbReference type="SUPFAM" id="SSF50998">
    <property type="entry name" value="Quinoprotein alcohol dehydrogenase-like"/>
    <property type="match status" value="1"/>
</dbReference>